<feature type="coiled-coil region" evidence="1">
    <location>
        <begin position="271"/>
        <end position="440"/>
    </location>
</feature>
<protein>
    <recommendedName>
        <fullName evidence="5">Plasmid recombination enzyme</fullName>
    </recommendedName>
</protein>
<comment type="caution">
    <text evidence="3">The sequence shown here is derived from an EMBL/GenBank/DDBJ whole genome shotgun (WGS) entry which is preliminary data.</text>
</comment>
<feature type="region of interest" description="Disordered" evidence="2">
    <location>
        <begin position="231"/>
        <end position="263"/>
    </location>
</feature>
<reference evidence="3 4" key="1">
    <citation type="submission" date="2020-04" db="EMBL/GenBank/DDBJ databases">
        <title>Donghicola sp., a member of the Rhodobacteraceae family isolated from mangrove forest in Thailand.</title>
        <authorList>
            <person name="Charoenyingcharoen P."/>
            <person name="Yukphan P."/>
        </authorList>
    </citation>
    <scope>NUCLEOTIDE SEQUENCE [LARGE SCALE GENOMIC DNA]</scope>
    <source>
        <strain evidence="3 4">C2-DW-16</strain>
    </source>
</reference>
<evidence type="ECO:0000313" key="3">
    <source>
        <dbReference type="EMBL" id="NVO29537.1"/>
    </source>
</evidence>
<dbReference type="EMBL" id="JABCJD010000020">
    <property type="protein sequence ID" value="NVO29537.1"/>
    <property type="molecule type" value="Genomic_DNA"/>
</dbReference>
<gene>
    <name evidence="3" type="ORF">HJ526_19125</name>
</gene>
<evidence type="ECO:0000256" key="2">
    <source>
        <dbReference type="SAM" id="MobiDB-lite"/>
    </source>
</evidence>
<sequence length="575" mass="64297">MSVCETFPDPTPVAAVTTYPVVLRMTGVFPHQLARMVFHDNREGGDLEHVDADQTVHNKLLHGAPTWAKDLQAEIDTVSQFNHENAVEALRAKSRQKQAEALLDAGVSVPWRATKHGPIRDGILTVNKAWFGGTGRDSWDQDRVAAFEARSLEFLQVHFPGTQLRHVSAHEDEEAYHIHFAVAVWVELTSKNKGQQFMLQPSANPLIRHYETAQTIVGEFFSELGLTRGERRAEARREARAKGEEGPERRTHVPPSTWRAEQFRTGKEAGEAALQTSEKEAEKVIEAAKEEARRRIEDARELGAKTQRKSRKRAVKEAKARKAAVEKQAKALEVEQARLARAKAEQAEAEALLAKNAKTLVADSLKVAAKLDRARVEVKELVQQKDGLEAACDALEGRKKALGAEVDGLRVQKADAESLIEKAKVAGKEIERNRAKIKDQTVDLENREAALESDKAAFEKGVQAGDKVLQYLEDVVLAFDVERDKWQKGENWEAKADSGDDVVAHLDALPKPLFRFIRKAIKAVKAIFEKERAKIEKEWEDVRDAAQTIAEARERLGMEEDQAVSDMLEENLNVI</sequence>
<name>A0ABX2PLH2_9RHOB</name>
<evidence type="ECO:0000256" key="1">
    <source>
        <dbReference type="SAM" id="Coils"/>
    </source>
</evidence>
<organism evidence="3 4">
    <name type="scientific">Donghicola mangrovi</name>
    <dbReference type="NCBI Taxonomy" id="2729614"/>
    <lineage>
        <taxon>Bacteria</taxon>
        <taxon>Pseudomonadati</taxon>
        <taxon>Pseudomonadota</taxon>
        <taxon>Alphaproteobacteria</taxon>
        <taxon>Rhodobacterales</taxon>
        <taxon>Roseobacteraceae</taxon>
        <taxon>Donghicola</taxon>
    </lineage>
</organism>
<evidence type="ECO:0000313" key="4">
    <source>
        <dbReference type="Proteomes" id="UP000523601"/>
    </source>
</evidence>
<proteinExistence type="predicted"/>
<keyword evidence="4" id="KW-1185">Reference proteome</keyword>
<dbReference type="Proteomes" id="UP000523601">
    <property type="component" value="Unassembled WGS sequence"/>
</dbReference>
<accession>A0ABX2PLH2</accession>
<evidence type="ECO:0008006" key="5">
    <source>
        <dbReference type="Google" id="ProtNLM"/>
    </source>
</evidence>
<keyword evidence="1" id="KW-0175">Coiled coil</keyword>
<feature type="compositionally biased region" description="Basic and acidic residues" evidence="2">
    <location>
        <begin position="231"/>
        <end position="251"/>
    </location>
</feature>
<dbReference type="Gene3D" id="3.30.930.30">
    <property type="match status" value="1"/>
</dbReference>
<dbReference type="RefSeq" id="WP_176856228.1">
    <property type="nucleotide sequence ID" value="NZ_JABCJD010000020.1"/>
</dbReference>